<dbReference type="PROSITE" id="PS51005">
    <property type="entry name" value="NAC"/>
    <property type="match status" value="1"/>
</dbReference>
<evidence type="ECO:0000256" key="1">
    <source>
        <dbReference type="ARBA" id="ARBA00023015"/>
    </source>
</evidence>
<evidence type="ECO:0000256" key="4">
    <source>
        <dbReference type="ARBA" id="ARBA00023242"/>
    </source>
</evidence>
<evidence type="ECO:0000256" key="3">
    <source>
        <dbReference type="ARBA" id="ARBA00023163"/>
    </source>
</evidence>
<reference evidence="7" key="1">
    <citation type="journal article" date="2016" name="Nature">
        <title>The genome of the seagrass Zostera marina reveals angiosperm adaptation to the sea.</title>
        <authorList>
            <person name="Olsen J.L."/>
            <person name="Rouze P."/>
            <person name="Verhelst B."/>
            <person name="Lin Y.-C."/>
            <person name="Bayer T."/>
            <person name="Collen J."/>
            <person name="Dattolo E."/>
            <person name="De Paoli E."/>
            <person name="Dittami S."/>
            <person name="Maumus F."/>
            <person name="Michel G."/>
            <person name="Kersting A."/>
            <person name="Lauritano C."/>
            <person name="Lohaus R."/>
            <person name="Toepel M."/>
            <person name="Tonon T."/>
            <person name="Vanneste K."/>
            <person name="Amirebrahimi M."/>
            <person name="Brakel J."/>
            <person name="Bostroem C."/>
            <person name="Chovatia M."/>
            <person name="Grimwood J."/>
            <person name="Jenkins J.W."/>
            <person name="Jueterbock A."/>
            <person name="Mraz A."/>
            <person name="Stam W.T."/>
            <person name="Tice H."/>
            <person name="Bornberg-Bauer E."/>
            <person name="Green P.J."/>
            <person name="Pearson G.A."/>
            <person name="Procaccini G."/>
            <person name="Duarte C.M."/>
            <person name="Schmutz J."/>
            <person name="Reusch T.B.H."/>
            <person name="Van de Peer Y."/>
        </authorList>
    </citation>
    <scope>NUCLEOTIDE SEQUENCE [LARGE SCALE GENOMIC DNA]</scope>
    <source>
        <strain evidence="7">cv. Finnish</strain>
    </source>
</reference>
<evidence type="ECO:0000256" key="2">
    <source>
        <dbReference type="ARBA" id="ARBA00023125"/>
    </source>
</evidence>
<dbReference type="FunFam" id="2.170.150.80:FF:000006">
    <property type="entry name" value="NAC domain-containing protein 100-like"/>
    <property type="match status" value="1"/>
</dbReference>
<dbReference type="Proteomes" id="UP000036987">
    <property type="component" value="Unassembled WGS sequence"/>
</dbReference>
<organism evidence="6 7">
    <name type="scientific">Zostera marina</name>
    <name type="common">Eelgrass</name>
    <dbReference type="NCBI Taxonomy" id="29655"/>
    <lineage>
        <taxon>Eukaryota</taxon>
        <taxon>Viridiplantae</taxon>
        <taxon>Streptophyta</taxon>
        <taxon>Embryophyta</taxon>
        <taxon>Tracheophyta</taxon>
        <taxon>Spermatophyta</taxon>
        <taxon>Magnoliopsida</taxon>
        <taxon>Liliopsida</taxon>
        <taxon>Zosteraceae</taxon>
        <taxon>Zostera</taxon>
    </lineage>
</organism>
<keyword evidence="4" id="KW-0539">Nucleus</keyword>
<proteinExistence type="predicted"/>
<dbReference type="PANTHER" id="PTHR31744:SF219">
    <property type="entry name" value="NAC DOMAIN-CONTAINING PROTEIN 4"/>
    <property type="match status" value="1"/>
</dbReference>
<dbReference type="GO" id="GO:0003677">
    <property type="term" value="F:DNA binding"/>
    <property type="evidence" value="ECO:0007669"/>
    <property type="project" value="UniProtKB-KW"/>
</dbReference>
<evidence type="ECO:0000313" key="7">
    <source>
        <dbReference type="Proteomes" id="UP000036987"/>
    </source>
</evidence>
<protein>
    <submittedName>
        <fullName evidence="6">NAC domain-containing protein 7</fullName>
    </submittedName>
</protein>
<dbReference type="Gene3D" id="2.170.150.80">
    <property type="entry name" value="NAC domain"/>
    <property type="match status" value="1"/>
</dbReference>
<accession>A0A0K9PB71</accession>
<name>A0A0K9PB71_ZOSMR</name>
<keyword evidence="3" id="KW-0804">Transcription</keyword>
<dbReference type="InterPro" id="IPR036093">
    <property type="entry name" value="NAC_dom_sf"/>
</dbReference>
<keyword evidence="2" id="KW-0238">DNA-binding</keyword>
<dbReference type="EMBL" id="LFYR01001032">
    <property type="protein sequence ID" value="KMZ65502.1"/>
    <property type="molecule type" value="Genomic_DNA"/>
</dbReference>
<dbReference type="InterPro" id="IPR003441">
    <property type="entry name" value="NAC-dom"/>
</dbReference>
<dbReference type="Pfam" id="PF02365">
    <property type="entry name" value="NAM"/>
    <property type="match status" value="1"/>
</dbReference>
<dbReference type="GO" id="GO:0006355">
    <property type="term" value="P:regulation of DNA-templated transcription"/>
    <property type="evidence" value="ECO:0007669"/>
    <property type="project" value="InterPro"/>
</dbReference>
<sequence>MEGISEAMTPRDADFINELPPGFRFHPTDLEVIDEYLKKKNLQRSYNPRAIGEVDLNKCEPWDLPSKAKMGENEWYFYYQKDRKYPTGLRTNRATKAGYWKATGKDKPIYKGKRNLIGMKKTLVFYKGRAPKGEKTNWVMHEFRLQSGNPTYTPNISQNQKPEWVVCKIFHKNTDAIVNKSDSLKTMMKTTSSAATFTSNPLPIGYNFDTSVIPQMVDISHSYPTTNYINNYIDAYNSGCIDYSSTAAINDIQNQQYYYPKTTSFAPYCDNLSFPNPQMTEIDISSPAQYVGTPIEIKPQPTPSISLTPMDKLMAVKQYMDKEEENVGDYYNNILPPVMSSPEMGIVDDGESNEGLEVFLNFIETKNEWPGSIYDSGAAYN</sequence>
<evidence type="ECO:0000259" key="5">
    <source>
        <dbReference type="PROSITE" id="PS51005"/>
    </source>
</evidence>
<dbReference type="SUPFAM" id="SSF101941">
    <property type="entry name" value="NAC domain"/>
    <property type="match status" value="1"/>
</dbReference>
<dbReference type="PANTHER" id="PTHR31744">
    <property type="entry name" value="PROTEIN CUP-SHAPED COTYLEDON 2-RELATED"/>
    <property type="match status" value="1"/>
</dbReference>
<gene>
    <name evidence="6" type="ORF">ZOSMA_31G00900</name>
</gene>
<keyword evidence="1" id="KW-0805">Transcription regulation</keyword>
<evidence type="ECO:0000313" key="6">
    <source>
        <dbReference type="EMBL" id="KMZ65502.1"/>
    </source>
</evidence>
<dbReference type="AlphaFoldDB" id="A0A0K9PB71"/>
<dbReference type="STRING" id="29655.A0A0K9PB71"/>
<feature type="domain" description="NAC" evidence="5">
    <location>
        <begin position="19"/>
        <end position="172"/>
    </location>
</feature>
<dbReference type="OrthoDB" id="1424968at2759"/>
<keyword evidence="7" id="KW-1185">Reference proteome</keyword>
<comment type="caution">
    <text evidence="6">The sequence shown here is derived from an EMBL/GenBank/DDBJ whole genome shotgun (WGS) entry which is preliminary data.</text>
</comment>